<evidence type="ECO:0000256" key="3">
    <source>
        <dbReference type="ARBA" id="ARBA00023082"/>
    </source>
</evidence>
<dbReference type="InterPro" id="IPR007627">
    <property type="entry name" value="RNA_pol_sigma70_r2"/>
</dbReference>
<reference evidence="7 8" key="1">
    <citation type="submission" date="2023-05" db="EMBL/GenBank/DDBJ databases">
        <authorList>
            <person name="Guo Y."/>
        </authorList>
    </citation>
    <scope>NUCLEOTIDE SEQUENCE [LARGE SCALE GENOMIC DNA]</scope>
    <source>
        <strain evidence="7 8">GR2756</strain>
    </source>
</reference>
<dbReference type="Gene3D" id="1.10.10.10">
    <property type="entry name" value="Winged helix-like DNA-binding domain superfamily/Winged helix DNA-binding domain"/>
    <property type="match status" value="1"/>
</dbReference>
<sequence>MAADKVERASVKATARGSRLDALARRHTAPLRRYFERRVSNREDVPDLVQDVLMRLARLEDLSTLEQPEHYLFRTASSALRDQLRKDATHHRRAHVAFDAEAHGGSDFSPERVLAGRQALAAVHATLRTLPERTRDIFVLRMFEEQKTAEVAAAIGISTRAVESHYARALAAVAIALRSHRDD</sequence>
<dbReference type="Pfam" id="PF04542">
    <property type="entry name" value="Sigma70_r2"/>
    <property type="match status" value="1"/>
</dbReference>
<dbReference type="InterPro" id="IPR013325">
    <property type="entry name" value="RNA_pol_sigma_r2"/>
</dbReference>
<keyword evidence="2" id="KW-0805">Transcription regulation</keyword>
<accession>A0ABU3QBK7</accession>
<keyword evidence="8" id="KW-1185">Reference proteome</keyword>
<dbReference type="InterPro" id="IPR013249">
    <property type="entry name" value="RNA_pol_sigma70_r4_t2"/>
</dbReference>
<evidence type="ECO:0000256" key="1">
    <source>
        <dbReference type="ARBA" id="ARBA00010641"/>
    </source>
</evidence>
<dbReference type="PANTHER" id="PTHR43133:SF63">
    <property type="entry name" value="RNA POLYMERASE SIGMA FACTOR FECI-RELATED"/>
    <property type="match status" value="1"/>
</dbReference>
<dbReference type="Gene3D" id="1.10.1740.10">
    <property type="match status" value="1"/>
</dbReference>
<evidence type="ECO:0000259" key="5">
    <source>
        <dbReference type="Pfam" id="PF04542"/>
    </source>
</evidence>
<evidence type="ECO:0000259" key="6">
    <source>
        <dbReference type="Pfam" id="PF08281"/>
    </source>
</evidence>
<evidence type="ECO:0000256" key="2">
    <source>
        <dbReference type="ARBA" id="ARBA00023015"/>
    </source>
</evidence>
<dbReference type="InterPro" id="IPR039425">
    <property type="entry name" value="RNA_pol_sigma-70-like"/>
</dbReference>
<comment type="caution">
    <text evidence="7">The sequence shown here is derived from an EMBL/GenBank/DDBJ whole genome shotgun (WGS) entry which is preliminary data.</text>
</comment>
<evidence type="ECO:0000313" key="8">
    <source>
        <dbReference type="Proteomes" id="UP001259572"/>
    </source>
</evidence>
<dbReference type="NCBIfam" id="TIGR02937">
    <property type="entry name" value="sigma70-ECF"/>
    <property type="match status" value="1"/>
</dbReference>
<dbReference type="InterPro" id="IPR036388">
    <property type="entry name" value="WH-like_DNA-bd_sf"/>
</dbReference>
<dbReference type="EMBL" id="JAVUPU010000010">
    <property type="protein sequence ID" value="MDT9600662.1"/>
    <property type="molecule type" value="Genomic_DNA"/>
</dbReference>
<keyword evidence="3" id="KW-0731">Sigma factor</keyword>
<dbReference type="Pfam" id="PF08281">
    <property type="entry name" value="Sigma70_r4_2"/>
    <property type="match status" value="1"/>
</dbReference>
<protein>
    <submittedName>
        <fullName evidence="7">Sigma-70 family RNA polymerase sigma factor</fullName>
    </submittedName>
</protein>
<dbReference type="SUPFAM" id="SSF88659">
    <property type="entry name" value="Sigma3 and sigma4 domains of RNA polymerase sigma factors"/>
    <property type="match status" value="1"/>
</dbReference>
<dbReference type="InterPro" id="IPR014284">
    <property type="entry name" value="RNA_pol_sigma-70_dom"/>
</dbReference>
<dbReference type="Proteomes" id="UP001259572">
    <property type="component" value="Unassembled WGS sequence"/>
</dbReference>
<name>A0ABU3QBK7_9SPHN</name>
<dbReference type="InterPro" id="IPR013324">
    <property type="entry name" value="RNA_pol_sigma_r3/r4-like"/>
</dbReference>
<dbReference type="SUPFAM" id="SSF88946">
    <property type="entry name" value="Sigma2 domain of RNA polymerase sigma factors"/>
    <property type="match status" value="1"/>
</dbReference>
<evidence type="ECO:0000313" key="7">
    <source>
        <dbReference type="EMBL" id="MDT9600662.1"/>
    </source>
</evidence>
<feature type="domain" description="RNA polymerase sigma factor 70 region 4 type 2" evidence="6">
    <location>
        <begin position="121"/>
        <end position="172"/>
    </location>
</feature>
<dbReference type="RefSeq" id="WP_315728034.1">
    <property type="nucleotide sequence ID" value="NZ_JAVUPU010000010.1"/>
</dbReference>
<keyword evidence="4" id="KW-0804">Transcription</keyword>
<dbReference type="PANTHER" id="PTHR43133">
    <property type="entry name" value="RNA POLYMERASE ECF-TYPE SIGMA FACTO"/>
    <property type="match status" value="1"/>
</dbReference>
<evidence type="ECO:0000256" key="4">
    <source>
        <dbReference type="ARBA" id="ARBA00023163"/>
    </source>
</evidence>
<gene>
    <name evidence="7" type="ORF">RQX22_17000</name>
</gene>
<feature type="domain" description="RNA polymerase sigma-70 region 2" evidence="5">
    <location>
        <begin position="23"/>
        <end position="87"/>
    </location>
</feature>
<proteinExistence type="inferred from homology"/>
<comment type="similarity">
    <text evidence="1">Belongs to the sigma-70 factor family. ECF subfamily.</text>
</comment>
<organism evidence="7 8">
    <name type="scientific">Sphingosinicella rhizophila</name>
    <dbReference type="NCBI Taxonomy" id="3050082"/>
    <lineage>
        <taxon>Bacteria</taxon>
        <taxon>Pseudomonadati</taxon>
        <taxon>Pseudomonadota</taxon>
        <taxon>Alphaproteobacteria</taxon>
        <taxon>Sphingomonadales</taxon>
        <taxon>Sphingosinicellaceae</taxon>
        <taxon>Sphingosinicella</taxon>
    </lineage>
</organism>